<evidence type="ECO:0000256" key="5">
    <source>
        <dbReference type="ARBA" id="ARBA00023136"/>
    </source>
</evidence>
<dbReference type="InterPro" id="IPR057556">
    <property type="entry name" value="TPR_Slam"/>
</dbReference>
<accession>A0ABN4C009</accession>
<evidence type="ECO:0000256" key="2">
    <source>
        <dbReference type="ARBA" id="ARBA00022452"/>
    </source>
</evidence>
<evidence type="ECO:0000256" key="1">
    <source>
        <dbReference type="ARBA" id="ARBA00004571"/>
    </source>
</evidence>
<name>A0ABN4C009_BIBTR</name>
<keyword evidence="3" id="KW-0812">Transmembrane</keyword>
<evidence type="ECO:0000256" key="3">
    <source>
        <dbReference type="ARBA" id="ARBA00022692"/>
    </source>
</evidence>
<evidence type="ECO:0008006" key="12">
    <source>
        <dbReference type="Google" id="ProtNLM"/>
    </source>
</evidence>
<evidence type="ECO:0000313" key="11">
    <source>
        <dbReference type="Proteomes" id="UP000019092"/>
    </source>
</evidence>
<gene>
    <name evidence="10" type="ORF">F543_18120</name>
</gene>
<dbReference type="Proteomes" id="UP000019092">
    <property type="component" value="Chromosome"/>
</dbReference>
<dbReference type="Pfam" id="PF24575">
    <property type="entry name" value="TPR_Slam"/>
    <property type="match status" value="1"/>
</dbReference>
<dbReference type="SUPFAM" id="SSF48452">
    <property type="entry name" value="TPR-like"/>
    <property type="match status" value="1"/>
</dbReference>
<proteinExistence type="inferred from homology"/>
<organism evidence="10 11">
    <name type="scientific">Bibersteinia trehalosi USDA-ARS-USMARC-189</name>
    <dbReference type="NCBI Taxonomy" id="1263831"/>
    <lineage>
        <taxon>Bacteria</taxon>
        <taxon>Pseudomonadati</taxon>
        <taxon>Pseudomonadota</taxon>
        <taxon>Gammaproteobacteria</taxon>
        <taxon>Pasteurellales</taxon>
        <taxon>Pasteurellaceae</taxon>
        <taxon>Bibersteinia</taxon>
    </lineage>
</organism>
<sequence length="490" mass="57859">MIFGMAFHKNYFFSVLFFIPFPIAAESFSASFSVPETNPVLSDIKLPETVLIERRSAEPAQHIELDAHLQKLKQDQALTEKVLNYLLPKGNAQTIQLVLDVYRSFANPDQLLIARAETRIAERNGDHQQAMSRYQQILAKYPDFTPIRIQYAQGLMSTFRHKEAQTEFQKILSSPDLPPDLAALIRHYQQAVEYRDRWKFSAAANYVRERNVNNASSASQIENTGFVKNSSMLPQTAHGINYYVAAEKDFNFYKAHYLHFQSYLSGVSYWDNHDYDEMTSRTYLGYIYKWATKRLSFLPFYERHWYANHRYKNITGARISFNQWLTPKLQLALSTEYGKSRYYDHRDLNGNGKFISLALHWFPTQLRHFSVGSDFYRESTALRNYSYDLKTVRLGWTEEWGKQIVSRLNYSFSERHYKDNLILGRGFRFSRPRIDRIYQVNATVWKKDWALPVFEIVPKLQFRWKKQRSTFPSLYNYTDRSLNLLIEKSF</sequence>
<evidence type="ECO:0000259" key="9">
    <source>
        <dbReference type="Pfam" id="PF24575"/>
    </source>
</evidence>
<keyword evidence="5" id="KW-0472">Membrane</keyword>
<feature type="domain" description="Surface lipoprotein assembly modifier C-terminal" evidence="8">
    <location>
        <begin position="198"/>
        <end position="490"/>
    </location>
</feature>
<dbReference type="InterPro" id="IPR007655">
    <property type="entry name" value="Slam_C"/>
</dbReference>
<reference evidence="10 11" key="1">
    <citation type="submission" date="2013-12" db="EMBL/GenBank/DDBJ databases">
        <title>Annotation of the Bibersteinia trehalosi USDA-ARS-USMARC-189 complete genome.</title>
        <authorList>
            <person name="Harhay G.P."/>
            <person name="McVey S."/>
            <person name="Clawson M.L."/>
            <person name="Bono J."/>
            <person name="Heaton M.P."/>
            <person name="Chitko-Mckown C.G."/>
            <person name="Harhay D.M."/>
            <person name="Smith T.P.L."/>
        </authorList>
    </citation>
    <scope>NUCLEOTIDE SEQUENCE [LARGE SCALE GENOMIC DNA]</scope>
    <source>
        <strain evidence="10 11">USDA-ARS-USMARC-189</strain>
    </source>
</reference>
<feature type="domain" description="Surface lipoprotein assembly modifier N-terminal TPR repeats region" evidence="9">
    <location>
        <begin position="70"/>
        <end position="168"/>
    </location>
</feature>
<keyword evidence="2" id="KW-1134">Transmembrane beta strand</keyword>
<dbReference type="Gene3D" id="1.25.40.10">
    <property type="entry name" value="Tetratricopeptide repeat domain"/>
    <property type="match status" value="1"/>
</dbReference>
<comment type="subcellular location">
    <subcellularLocation>
        <location evidence="1">Cell outer membrane</location>
        <topology evidence="1">Multi-pass membrane protein</topology>
    </subcellularLocation>
</comment>
<keyword evidence="11" id="KW-1185">Reference proteome</keyword>
<evidence type="ECO:0000256" key="7">
    <source>
        <dbReference type="ARBA" id="ARBA00023609"/>
    </source>
</evidence>
<evidence type="ECO:0000313" key="10">
    <source>
        <dbReference type="EMBL" id="AHG84673.1"/>
    </source>
</evidence>
<dbReference type="InterPro" id="IPR011990">
    <property type="entry name" value="TPR-like_helical_dom_sf"/>
</dbReference>
<comment type="similarity">
    <text evidence="7">Belongs to the Slam family.</text>
</comment>
<keyword evidence="4" id="KW-0732">Signal</keyword>
<dbReference type="EMBL" id="CP006955">
    <property type="protein sequence ID" value="AHG84673.1"/>
    <property type="molecule type" value="Genomic_DNA"/>
</dbReference>
<keyword evidence="6" id="KW-0998">Cell outer membrane</keyword>
<evidence type="ECO:0000256" key="6">
    <source>
        <dbReference type="ARBA" id="ARBA00023237"/>
    </source>
</evidence>
<evidence type="ECO:0000259" key="8">
    <source>
        <dbReference type="Pfam" id="PF04575"/>
    </source>
</evidence>
<evidence type="ECO:0000256" key="4">
    <source>
        <dbReference type="ARBA" id="ARBA00022729"/>
    </source>
</evidence>
<dbReference type="Pfam" id="PF04575">
    <property type="entry name" value="SlipAM"/>
    <property type="match status" value="1"/>
</dbReference>
<protein>
    <recommendedName>
        <fullName evidence="12">Outer membrane protein</fullName>
    </recommendedName>
</protein>